<dbReference type="GO" id="GO:0004190">
    <property type="term" value="F:aspartic-type endopeptidase activity"/>
    <property type="evidence" value="ECO:0007669"/>
    <property type="project" value="InterPro"/>
</dbReference>
<dbReference type="GO" id="GO:0006465">
    <property type="term" value="P:signal peptide processing"/>
    <property type="evidence" value="ECO:0007669"/>
    <property type="project" value="TreeGrafter"/>
</dbReference>
<feature type="transmembrane region" description="Helical" evidence="2">
    <location>
        <begin position="105"/>
        <end position="123"/>
    </location>
</feature>
<protein>
    <submittedName>
        <fullName evidence="4">Prepilin peptidase</fullName>
    </submittedName>
</protein>
<keyword evidence="2" id="KW-0812">Transmembrane</keyword>
<name>A0A4Q4ZDJ8_9ACTN</name>
<dbReference type="PANTHER" id="PTHR30487">
    <property type="entry name" value="TYPE 4 PREPILIN-LIKE PROTEINS LEADER PEPTIDE-PROCESSING ENZYME"/>
    <property type="match status" value="1"/>
</dbReference>
<evidence type="ECO:0000313" key="5">
    <source>
        <dbReference type="Proteomes" id="UP000295198"/>
    </source>
</evidence>
<evidence type="ECO:0000256" key="1">
    <source>
        <dbReference type="ARBA" id="ARBA00005801"/>
    </source>
</evidence>
<dbReference type="GO" id="GO:0005886">
    <property type="term" value="C:plasma membrane"/>
    <property type="evidence" value="ECO:0007669"/>
    <property type="project" value="TreeGrafter"/>
</dbReference>
<organism evidence="4 5">
    <name type="scientific">Nocardioides guangzhouensis</name>
    <dbReference type="NCBI Taxonomy" id="2497878"/>
    <lineage>
        <taxon>Bacteria</taxon>
        <taxon>Bacillati</taxon>
        <taxon>Actinomycetota</taxon>
        <taxon>Actinomycetes</taxon>
        <taxon>Propionibacteriales</taxon>
        <taxon>Nocardioidaceae</taxon>
        <taxon>Nocardioides</taxon>
    </lineage>
</organism>
<dbReference type="RefSeq" id="WP_134717051.1">
    <property type="nucleotide sequence ID" value="NZ_SDKM01000013.1"/>
</dbReference>
<evidence type="ECO:0000259" key="3">
    <source>
        <dbReference type="Pfam" id="PF01478"/>
    </source>
</evidence>
<comment type="similarity">
    <text evidence="1">Belongs to the peptidase A24 family.</text>
</comment>
<reference evidence="4 5" key="1">
    <citation type="submission" date="2019-01" db="EMBL/GenBank/DDBJ databases">
        <title>Nocardioides guangzhouensis sp. nov., an actinobacterium isolated from soil.</title>
        <authorList>
            <person name="Fu Y."/>
            <person name="Cai Y."/>
            <person name="Lin Z."/>
            <person name="Chen P."/>
        </authorList>
    </citation>
    <scope>NUCLEOTIDE SEQUENCE [LARGE SCALE GENOMIC DNA]</scope>
    <source>
        <strain evidence="4 5">130</strain>
    </source>
</reference>
<dbReference type="PANTHER" id="PTHR30487:SF0">
    <property type="entry name" value="PREPILIN LEADER PEPTIDASE_N-METHYLTRANSFERASE-RELATED"/>
    <property type="match status" value="1"/>
</dbReference>
<dbReference type="AlphaFoldDB" id="A0A4Q4ZDJ8"/>
<dbReference type="InterPro" id="IPR050882">
    <property type="entry name" value="Prepilin_peptidase/N-MTase"/>
</dbReference>
<dbReference type="OrthoDB" id="2087435at2"/>
<feature type="transmembrane region" description="Helical" evidence="2">
    <location>
        <begin position="130"/>
        <end position="148"/>
    </location>
</feature>
<evidence type="ECO:0000256" key="2">
    <source>
        <dbReference type="SAM" id="Phobius"/>
    </source>
</evidence>
<feature type="transmembrane region" description="Helical" evidence="2">
    <location>
        <begin position="205"/>
        <end position="223"/>
    </location>
</feature>
<keyword evidence="2" id="KW-0472">Membrane</keyword>
<feature type="transmembrane region" description="Helical" evidence="2">
    <location>
        <begin position="7"/>
        <end position="24"/>
    </location>
</feature>
<keyword evidence="2" id="KW-1133">Transmembrane helix</keyword>
<comment type="caution">
    <text evidence="4">The sequence shown here is derived from an EMBL/GenBank/DDBJ whole genome shotgun (WGS) entry which is preliminary data.</text>
</comment>
<evidence type="ECO:0000313" key="4">
    <source>
        <dbReference type="EMBL" id="RYP86092.1"/>
    </source>
</evidence>
<dbReference type="EMBL" id="SDKM01000013">
    <property type="protein sequence ID" value="RYP86092.1"/>
    <property type="molecule type" value="Genomic_DNA"/>
</dbReference>
<dbReference type="Pfam" id="PF01478">
    <property type="entry name" value="Peptidase_A24"/>
    <property type="match status" value="1"/>
</dbReference>
<gene>
    <name evidence="4" type="ORF">EKO23_10765</name>
</gene>
<accession>A0A4Q4ZDJ8</accession>
<feature type="domain" description="Prepilin type IV endopeptidase peptidase" evidence="3">
    <location>
        <begin position="84"/>
        <end position="190"/>
    </location>
</feature>
<feature type="transmembrane region" description="Helical" evidence="2">
    <location>
        <begin position="44"/>
        <end position="67"/>
    </location>
</feature>
<dbReference type="Proteomes" id="UP000295198">
    <property type="component" value="Unassembled WGS sequence"/>
</dbReference>
<sequence length="235" mass="24990">MDWTGHLDTALLCAVVGAVAGWFVPTLVGRLPEPAEPDEDKVAYAALAAAPGAAWTCAAWSAATAALVGLGTGWTWALLYLLYLVPIGVALAWVDYRTRLLPTRIIAPSYLVLVVLLPVCALLDQDLDALLRALLGWLAAGLVFWFLWRFTPGMGYGDVRLSGVLGLALGYLGWAELVIGIYAGFIVGVVGWLPLRLLRITEDRHFPFGPFMLVGAVVGVVWGPEIAAGLGYGSG</sequence>
<feature type="transmembrane region" description="Helical" evidence="2">
    <location>
        <begin position="74"/>
        <end position="93"/>
    </location>
</feature>
<keyword evidence="5" id="KW-1185">Reference proteome</keyword>
<proteinExistence type="inferred from homology"/>
<dbReference type="InterPro" id="IPR000045">
    <property type="entry name" value="Prepilin_IV_endopep_pep"/>
</dbReference>
<feature type="transmembrane region" description="Helical" evidence="2">
    <location>
        <begin position="168"/>
        <end position="193"/>
    </location>
</feature>
<dbReference type="Gene3D" id="1.20.120.1220">
    <property type="match status" value="1"/>
</dbReference>